<dbReference type="CDD" id="cd18727">
    <property type="entry name" value="PIN_Swt1-like"/>
    <property type="match status" value="1"/>
</dbReference>
<dbReference type="InterPro" id="IPR002716">
    <property type="entry name" value="PIN_dom"/>
</dbReference>
<dbReference type="GO" id="GO:0005634">
    <property type="term" value="C:nucleus"/>
    <property type="evidence" value="ECO:0007669"/>
    <property type="project" value="TreeGrafter"/>
</dbReference>
<dbReference type="InterPro" id="IPR029060">
    <property type="entry name" value="PIN-like_dom_sf"/>
</dbReference>
<dbReference type="SMART" id="SM00670">
    <property type="entry name" value="PINc"/>
    <property type="match status" value="1"/>
</dbReference>
<feature type="compositionally biased region" description="Pro residues" evidence="1">
    <location>
        <begin position="436"/>
        <end position="448"/>
    </location>
</feature>
<name>A0A194SCX5_RHOGW</name>
<sequence>MDLEWSPPTQDVLNAVSSLRSGDGGYAPMQLDLPWELEGGSPPAGGLVVVVDTNILIGHLPLLRDFVHLASSHLESHRPTLLIPHIVVAELDGLKNSSRVAEPTRAASGARAQSSIAVLARAATNWLLDVLEPGNSSAVVRGQRKGETLFGRGGPPRGENNDSLVLDAALFHAESGRAVLLSDDRNLRLRATIEEVEALGVDDGVDARRLLERLVPATAGSPAATNGNHAPARPALSPEHSRHSSTPKTPRRRPSSPPRRAPSPPAPPLVPTPSRPSRITRTTSMELDPPTPPPLHASLGAPPLWPIQHPPDVFRNASTLVAHFVALQLYRHVFEHLRRTRAAEQGRWQVELGDWREWQARECVEAARRWWDEGDVVGLCRLGLEAAAVGRTAAVTRSPLQRAAPKDAARPPSPTSARGASSSRWASPASSRAPLAPTPVSPPPPSPSLAPSTSYRPRPSVEHQLRELNSSLPILSSTLSVPPDSTRTWSTPRWEVLLEGVAALLLALLGGAVKGDVRDEVQRIVGEWVEDLARLGIRVEVEV</sequence>
<dbReference type="Proteomes" id="UP000053890">
    <property type="component" value="Unassembled WGS sequence"/>
</dbReference>
<dbReference type="EMBL" id="KQ474073">
    <property type="protein sequence ID" value="KPV78295.1"/>
    <property type="molecule type" value="Genomic_DNA"/>
</dbReference>
<evidence type="ECO:0000313" key="4">
    <source>
        <dbReference type="Proteomes" id="UP000053890"/>
    </source>
</evidence>
<reference evidence="3 4" key="1">
    <citation type="journal article" date="2015" name="Front. Microbiol.">
        <title>Genome sequence of the plant growth promoting endophytic yeast Rhodotorula graminis WP1.</title>
        <authorList>
            <person name="Firrincieli A."/>
            <person name="Otillar R."/>
            <person name="Salamov A."/>
            <person name="Schmutz J."/>
            <person name="Khan Z."/>
            <person name="Redman R.S."/>
            <person name="Fleck N.D."/>
            <person name="Lindquist E."/>
            <person name="Grigoriev I.V."/>
            <person name="Doty S.L."/>
        </authorList>
    </citation>
    <scope>NUCLEOTIDE SEQUENCE [LARGE SCALE GENOMIC DNA]</scope>
    <source>
        <strain evidence="3 4">WP1</strain>
    </source>
</reference>
<feature type="compositionally biased region" description="Low complexity" evidence="1">
    <location>
        <begin position="416"/>
        <end position="435"/>
    </location>
</feature>
<dbReference type="PANTHER" id="PTHR16161">
    <property type="entry name" value="TRANSCRIPTIONAL PROTEIN SWT1"/>
    <property type="match status" value="1"/>
</dbReference>
<gene>
    <name evidence="3" type="ORF">RHOBADRAFT_50776</name>
</gene>
<protein>
    <recommendedName>
        <fullName evidence="2">PIN domain-containing protein</fullName>
    </recommendedName>
</protein>
<feature type="compositionally biased region" description="Low complexity" evidence="1">
    <location>
        <begin position="275"/>
        <end position="284"/>
    </location>
</feature>
<dbReference type="OrthoDB" id="2017974at2759"/>
<evidence type="ECO:0000256" key="1">
    <source>
        <dbReference type="SAM" id="MobiDB-lite"/>
    </source>
</evidence>
<dbReference type="SUPFAM" id="SSF88723">
    <property type="entry name" value="PIN domain-like"/>
    <property type="match status" value="1"/>
</dbReference>
<accession>A0A194SCX5</accession>
<dbReference type="OMA" id="LGDWRYW"/>
<proteinExistence type="predicted"/>
<dbReference type="RefSeq" id="XP_018274344.1">
    <property type="nucleotide sequence ID" value="XM_018415492.1"/>
</dbReference>
<keyword evidence="4" id="KW-1185">Reference proteome</keyword>
<dbReference type="InterPro" id="IPR052626">
    <property type="entry name" value="SWT1_Regulator"/>
</dbReference>
<feature type="compositionally biased region" description="Basic residues" evidence="1">
    <location>
        <begin position="243"/>
        <end position="254"/>
    </location>
</feature>
<dbReference type="GO" id="GO:0004540">
    <property type="term" value="F:RNA nuclease activity"/>
    <property type="evidence" value="ECO:0007669"/>
    <property type="project" value="UniProtKB-ARBA"/>
</dbReference>
<evidence type="ECO:0000259" key="2">
    <source>
        <dbReference type="SMART" id="SM00670"/>
    </source>
</evidence>
<dbReference type="AlphaFoldDB" id="A0A194SCX5"/>
<feature type="region of interest" description="Disordered" evidence="1">
    <location>
        <begin position="218"/>
        <end position="303"/>
    </location>
</feature>
<organism evidence="3 4">
    <name type="scientific">Rhodotorula graminis (strain WP1)</name>
    <dbReference type="NCBI Taxonomy" id="578459"/>
    <lineage>
        <taxon>Eukaryota</taxon>
        <taxon>Fungi</taxon>
        <taxon>Dikarya</taxon>
        <taxon>Basidiomycota</taxon>
        <taxon>Pucciniomycotina</taxon>
        <taxon>Microbotryomycetes</taxon>
        <taxon>Sporidiobolales</taxon>
        <taxon>Sporidiobolaceae</taxon>
        <taxon>Rhodotorula</taxon>
    </lineage>
</organism>
<dbReference type="GeneID" id="28975940"/>
<feature type="domain" description="PIN" evidence="2">
    <location>
        <begin position="47"/>
        <end position="189"/>
    </location>
</feature>
<dbReference type="PANTHER" id="PTHR16161:SF0">
    <property type="entry name" value="TRANSCRIPTIONAL PROTEIN SWT1"/>
    <property type="match status" value="1"/>
</dbReference>
<feature type="compositionally biased region" description="Pro residues" evidence="1">
    <location>
        <begin position="255"/>
        <end position="274"/>
    </location>
</feature>
<dbReference type="Gene3D" id="3.40.50.1010">
    <property type="entry name" value="5'-nuclease"/>
    <property type="match status" value="1"/>
</dbReference>
<feature type="region of interest" description="Disordered" evidence="1">
    <location>
        <begin position="398"/>
        <end position="461"/>
    </location>
</feature>
<evidence type="ECO:0000313" key="3">
    <source>
        <dbReference type="EMBL" id="KPV78295.1"/>
    </source>
</evidence>
<dbReference type="Pfam" id="PF13638">
    <property type="entry name" value="PIN_4"/>
    <property type="match status" value="1"/>
</dbReference>